<keyword evidence="5" id="KW-1185">Reference proteome</keyword>
<name>A0A9W8ZT38_9AGAR</name>
<evidence type="ECO:0000256" key="1">
    <source>
        <dbReference type="ARBA" id="ARBA00022801"/>
    </source>
</evidence>
<protein>
    <submittedName>
        <fullName evidence="4">Alpha/beta-hydrolase</fullName>
    </submittedName>
</protein>
<dbReference type="Gene3D" id="3.40.50.1820">
    <property type="entry name" value="alpha/beta hydrolase"/>
    <property type="match status" value="1"/>
</dbReference>
<feature type="domain" description="Alpha/beta hydrolase fold-3" evidence="3">
    <location>
        <begin position="143"/>
        <end position="377"/>
    </location>
</feature>
<reference evidence="4" key="1">
    <citation type="submission" date="2022-08" db="EMBL/GenBank/DDBJ databases">
        <title>A Global Phylogenomic Analysis of the Shiitake Genus Lentinula.</title>
        <authorList>
            <consortium name="DOE Joint Genome Institute"/>
            <person name="Sierra-Patev S."/>
            <person name="Min B."/>
            <person name="Naranjo-Ortiz M."/>
            <person name="Looney B."/>
            <person name="Konkel Z."/>
            <person name="Slot J.C."/>
            <person name="Sakamoto Y."/>
            <person name="Steenwyk J.L."/>
            <person name="Rokas A."/>
            <person name="Carro J."/>
            <person name="Camarero S."/>
            <person name="Ferreira P."/>
            <person name="Molpeceres G."/>
            <person name="Ruiz-Duenas F.J."/>
            <person name="Serrano A."/>
            <person name="Henrissat B."/>
            <person name="Drula E."/>
            <person name="Hughes K.W."/>
            <person name="Mata J.L."/>
            <person name="Ishikawa N.K."/>
            <person name="Vargas-Isla R."/>
            <person name="Ushijima S."/>
            <person name="Smith C.A."/>
            <person name="Ahrendt S."/>
            <person name="Andreopoulos W."/>
            <person name="He G."/>
            <person name="Labutti K."/>
            <person name="Lipzen A."/>
            <person name="Ng V."/>
            <person name="Riley R."/>
            <person name="Sandor L."/>
            <person name="Barry K."/>
            <person name="Martinez A.T."/>
            <person name="Xiao Y."/>
            <person name="Gibbons J.G."/>
            <person name="Terashima K."/>
            <person name="Grigoriev I.V."/>
            <person name="Hibbett D.S."/>
        </authorList>
    </citation>
    <scope>NUCLEOTIDE SEQUENCE</scope>
    <source>
        <strain evidence="4">JLM2183</strain>
    </source>
</reference>
<proteinExistence type="predicted"/>
<comment type="caution">
    <text evidence="4">The sequence shown here is derived from an EMBL/GenBank/DDBJ whole genome shotgun (WGS) entry which is preliminary data.</text>
</comment>
<sequence>MAFAFRNQPLKTLYLTFSVLLLLCVRLPFWLIIYALPSNRPRKSWSFSRTMFTRVVQEAVRMIYDVGSFPIPPIPSEIAAKSKAKYIVSVPCLPGSLNVGGILALTQKNGVQTTEVCGYWSGSDGKAVKNVPQRAQEGEKVLYYFHGGGYIMGSADPNLDDAPIAPMLLENTNGLISYVFSLEYRLCAAPPFLPANPFPASLLDAVAGYRYLLEDVGFSPENIVISGISSGGHLAVALALYLLQAQLARLPLPKALLLFSPALDWAGTHDHGDSCAMFRNRNVDVLGPVAESGYTGRALLGSLPADELGRNPYFSPASLKLPHTPGLYKGFPSTCIIGGDAEQILDPMCTFHDLLVTDNGPVGMELLIYPDGNHCFTSSPLFEPQRSQAFADAASWLLHVFQLQLKPFEQKACNVLPRYFDCKS</sequence>
<accession>A0A9W8ZT38</accession>
<evidence type="ECO:0000259" key="3">
    <source>
        <dbReference type="Pfam" id="PF07859"/>
    </source>
</evidence>
<dbReference type="PANTHER" id="PTHR48081">
    <property type="entry name" value="AB HYDROLASE SUPERFAMILY PROTEIN C4A8.06C"/>
    <property type="match status" value="1"/>
</dbReference>
<evidence type="ECO:0000313" key="5">
    <source>
        <dbReference type="Proteomes" id="UP001150266"/>
    </source>
</evidence>
<dbReference type="SUPFAM" id="SSF53474">
    <property type="entry name" value="alpha/beta-Hydrolases"/>
    <property type="match status" value="1"/>
</dbReference>
<dbReference type="GO" id="GO:0016787">
    <property type="term" value="F:hydrolase activity"/>
    <property type="evidence" value="ECO:0007669"/>
    <property type="project" value="UniProtKB-KW"/>
</dbReference>
<dbReference type="PANTHER" id="PTHR48081:SF26">
    <property type="entry name" value="ALPHA_BETA HYDROLASE FOLD-3 DOMAIN-CONTAINING PROTEIN"/>
    <property type="match status" value="1"/>
</dbReference>
<gene>
    <name evidence="4" type="ORF">J3R30DRAFT_2281021</name>
</gene>
<dbReference type="InterPro" id="IPR029058">
    <property type="entry name" value="AB_hydrolase_fold"/>
</dbReference>
<dbReference type="InterPro" id="IPR050300">
    <property type="entry name" value="GDXG_lipolytic_enzyme"/>
</dbReference>
<keyword evidence="2" id="KW-1133">Transmembrane helix</keyword>
<keyword evidence="2" id="KW-0472">Membrane</keyword>
<keyword evidence="1" id="KW-0378">Hydrolase</keyword>
<dbReference type="Pfam" id="PF07859">
    <property type="entry name" value="Abhydrolase_3"/>
    <property type="match status" value="1"/>
</dbReference>
<feature type="transmembrane region" description="Helical" evidence="2">
    <location>
        <begin position="12"/>
        <end position="36"/>
    </location>
</feature>
<evidence type="ECO:0000256" key="2">
    <source>
        <dbReference type="SAM" id="Phobius"/>
    </source>
</evidence>
<organism evidence="4 5">
    <name type="scientific">Lentinula aciculospora</name>
    <dbReference type="NCBI Taxonomy" id="153920"/>
    <lineage>
        <taxon>Eukaryota</taxon>
        <taxon>Fungi</taxon>
        <taxon>Dikarya</taxon>
        <taxon>Basidiomycota</taxon>
        <taxon>Agaricomycotina</taxon>
        <taxon>Agaricomycetes</taxon>
        <taxon>Agaricomycetidae</taxon>
        <taxon>Agaricales</taxon>
        <taxon>Marasmiineae</taxon>
        <taxon>Omphalotaceae</taxon>
        <taxon>Lentinula</taxon>
    </lineage>
</organism>
<evidence type="ECO:0000313" key="4">
    <source>
        <dbReference type="EMBL" id="KAJ4466255.1"/>
    </source>
</evidence>
<dbReference type="EMBL" id="JAOTPV010000055">
    <property type="protein sequence ID" value="KAJ4466255.1"/>
    <property type="molecule type" value="Genomic_DNA"/>
</dbReference>
<dbReference type="OrthoDB" id="2152029at2759"/>
<keyword evidence="2" id="KW-0812">Transmembrane</keyword>
<dbReference type="InterPro" id="IPR013094">
    <property type="entry name" value="AB_hydrolase_3"/>
</dbReference>
<dbReference type="Proteomes" id="UP001150266">
    <property type="component" value="Unassembled WGS sequence"/>
</dbReference>
<dbReference type="AlphaFoldDB" id="A0A9W8ZT38"/>